<keyword evidence="3" id="KW-1185">Reference proteome</keyword>
<dbReference type="Pfam" id="PF08808">
    <property type="entry name" value="RES"/>
    <property type="match status" value="1"/>
</dbReference>
<dbReference type="InterPro" id="IPR014914">
    <property type="entry name" value="RES_dom"/>
</dbReference>
<name>A0AAC9ERL1_9LACO</name>
<evidence type="ECO:0000259" key="1">
    <source>
        <dbReference type="Pfam" id="PF08808"/>
    </source>
</evidence>
<sequence length="300" mass="34159">MKCCVNCFNDTDVQTRIRVLKEKGNCDFCGSQNVWVLDIERAKRKTSYAEGFIDDFGDLVDQFVVDVPSDSHHYGQRLSDSLLQMTTVFNLKSEQISRLLKAMLTEKYVTVPEVFDGMVVPSFRLSQIKDGSDGIFYGKQWRDFEQDIKFNNRFHSKMVNEDKLLEFFHLCERDLIPGKRYVRARISPDGKAILPEHMGSAPVGLASSGRLNASGIGYLYLSSDQHVALAEIKAAVNDVCTIATFEVTRQRLVRVVDLSQISQLSIFQFSDKDLYLMNLDPNLFIKGLECFDCSYSLKHT</sequence>
<accession>A0AAC9ERL1</accession>
<evidence type="ECO:0000313" key="3">
    <source>
        <dbReference type="Proteomes" id="UP000036000"/>
    </source>
</evidence>
<proteinExistence type="predicted"/>
<organism evidence="2 3">
    <name type="scientific">Levilactobacillus koreensis</name>
    <dbReference type="NCBI Taxonomy" id="637971"/>
    <lineage>
        <taxon>Bacteria</taxon>
        <taxon>Bacillati</taxon>
        <taxon>Bacillota</taxon>
        <taxon>Bacilli</taxon>
        <taxon>Lactobacillales</taxon>
        <taxon>Lactobacillaceae</taxon>
        <taxon>Levilactobacillus</taxon>
    </lineage>
</organism>
<evidence type="ECO:0000313" key="2">
    <source>
        <dbReference type="EMBL" id="AKP65356.1"/>
    </source>
</evidence>
<dbReference type="EMBL" id="CP012033">
    <property type="protein sequence ID" value="AKP65356.1"/>
    <property type="molecule type" value="Genomic_DNA"/>
</dbReference>
<feature type="domain" description="RES" evidence="1">
    <location>
        <begin position="202"/>
        <end position="259"/>
    </location>
</feature>
<dbReference type="AlphaFoldDB" id="A0AAC9ERL1"/>
<gene>
    <name evidence="2" type="ORF">ABN16_10320</name>
</gene>
<dbReference type="KEGG" id="lko:ABN16_10320"/>
<reference evidence="2 3" key="1">
    <citation type="submission" date="2015-07" db="EMBL/GenBank/DDBJ databases">
        <title>Lactobacillus korensis/26-25/ whole genome sequencing.</title>
        <authorList>
            <person name="Kim M.K."/>
            <person name="Im W.-T."/>
            <person name="Srinivasan S."/>
            <person name="Lee J.-J."/>
        </authorList>
    </citation>
    <scope>NUCLEOTIDE SEQUENCE [LARGE SCALE GENOMIC DNA]</scope>
    <source>
        <strain evidence="2 3">26-25</strain>
    </source>
</reference>
<protein>
    <recommendedName>
        <fullName evidence="1">RES domain-containing protein</fullName>
    </recommendedName>
</protein>
<dbReference type="Proteomes" id="UP000036000">
    <property type="component" value="Chromosome"/>
</dbReference>